<dbReference type="Proteomes" id="UP000607653">
    <property type="component" value="Unassembled WGS sequence"/>
</dbReference>
<sequence>MAFVQMKYVIDSLLKQFEFEPTFVLLLMAHMADGSKVLVNG</sequence>
<keyword evidence="2" id="KW-1185">Reference proteome</keyword>
<organism evidence="1 2">
    <name type="scientific">Nelumbo nucifera</name>
    <name type="common">Sacred lotus</name>
    <dbReference type="NCBI Taxonomy" id="4432"/>
    <lineage>
        <taxon>Eukaryota</taxon>
        <taxon>Viridiplantae</taxon>
        <taxon>Streptophyta</taxon>
        <taxon>Embryophyta</taxon>
        <taxon>Tracheophyta</taxon>
        <taxon>Spermatophyta</taxon>
        <taxon>Magnoliopsida</taxon>
        <taxon>Proteales</taxon>
        <taxon>Nelumbonaceae</taxon>
        <taxon>Nelumbo</taxon>
    </lineage>
</organism>
<comment type="caution">
    <text evidence="1">The sequence shown here is derived from an EMBL/GenBank/DDBJ whole genome shotgun (WGS) entry which is preliminary data.</text>
</comment>
<proteinExistence type="predicted"/>
<dbReference type="EMBL" id="DUZY01000001">
    <property type="protein sequence ID" value="DAD22128.1"/>
    <property type="molecule type" value="Genomic_DNA"/>
</dbReference>
<gene>
    <name evidence="1" type="ORF">HUJ06_023591</name>
</gene>
<dbReference type="AlphaFoldDB" id="A0A822XXK7"/>
<evidence type="ECO:0000313" key="1">
    <source>
        <dbReference type="EMBL" id="DAD22128.1"/>
    </source>
</evidence>
<name>A0A822XXK7_NELNU</name>
<accession>A0A822XXK7</accession>
<reference evidence="1 2" key="1">
    <citation type="journal article" date="2020" name="Mol. Biol. Evol.">
        <title>Distinct Expression and Methylation Patterns for Genes with Different Fates following a Single Whole-Genome Duplication in Flowering Plants.</title>
        <authorList>
            <person name="Shi T."/>
            <person name="Rahmani R.S."/>
            <person name="Gugger P.F."/>
            <person name="Wang M."/>
            <person name="Li H."/>
            <person name="Zhang Y."/>
            <person name="Li Z."/>
            <person name="Wang Q."/>
            <person name="Van de Peer Y."/>
            <person name="Marchal K."/>
            <person name="Chen J."/>
        </authorList>
    </citation>
    <scope>NUCLEOTIDE SEQUENCE [LARGE SCALE GENOMIC DNA]</scope>
    <source>
        <tissue evidence="1">Leaf</tissue>
    </source>
</reference>
<protein>
    <submittedName>
        <fullName evidence="1">Uncharacterized protein</fullName>
    </submittedName>
</protein>
<evidence type="ECO:0000313" key="2">
    <source>
        <dbReference type="Proteomes" id="UP000607653"/>
    </source>
</evidence>